<reference evidence="2" key="1">
    <citation type="submission" date="2020-02" db="EMBL/GenBank/DDBJ databases">
        <authorList>
            <person name="Meier V. D."/>
        </authorList>
    </citation>
    <scope>NUCLEOTIDE SEQUENCE</scope>
    <source>
        <strain evidence="2">AVDCRST_MAG72</strain>
    </source>
</reference>
<sequence>MRVRVGIVLEILLAMLAIVLVAGGIVVYVAFPHRGEPVPHARWLGDALRKVVDVFPSSLESRERQRG</sequence>
<name>A0A6J4MLL5_9ACTN</name>
<accession>A0A6J4MLL5</accession>
<dbReference type="AlphaFoldDB" id="A0A6J4MLL5"/>
<gene>
    <name evidence="2" type="ORF">AVDCRST_MAG72-2435</name>
</gene>
<keyword evidence="1" id="KW-0472">Membrane</keyword>
<keyword evidence="1" id="KW-1133">Transmembrane helix</keyword>
<keyword evidence="1" id="KW-0812">Transmembrane</keyword>
<evidence type="ECO:0000256" key="1">
    <source>
        <dbReference type="SAM" id="Phobius"/>
    </source>
</evidence>
<feature type="transmembrane region" description="Helical" evidence="1">
    <location>
        <begin position="7"/>
        <end position="31"/>
    </location>
</feature>
<proteinExistence type="predicted"/>
<dbReference type="EMBL" id="CADCUJ010000101">
    <property type="protein sequence ID" value="CAA9362807.1"/>
    <property type="molecule type" value="Genomic_DNA"/>
</dbReference>
<organism evidence="2">
    <name type="scientific">uncultured Nocardioidaceae bacterium</name>
    <dbReference type="NCBI Taxonomy" id="253824"/>
    <lineage>
        <taxon>Bacteria</taxon>
        <taxon>Bacillati</taxon>
        <taxon>Actinomycetota</taxon>
        <taxon>Actinomycetes</taxon>
        <taxon>Propionibacteriales</taxon>
        <taxon>Nocardioidaceae</taxon>
        <taxon>environmental samples</taxon>
    </lineage>
</organism>
<evidence type="ECO:0000313" key="2">
    <source>
        <dbReference type="EMBL" id="CAA9362807.1"/>
    </source>
</evidence>
<protein>
    <submittedName>
        <fullName evidence="2">Uncharacterized protein</fullName>
    </submittedName>
</protein>